<evidence type="ECO:0000313" key="1">
    <source>
        <dbReference type="EMBL" id="JAE32723.1"/>
    </source>
</evidence>
<dbReference type="EMBL" id="GBRH01165173">
    <property type="protein sequence ID" value="JAE32723.1"/>
    <property type="molecule type" value="Transcribed_RNA"/>
</dbReference>
<reference evidence="1" key="2">
    <citation type="journal article" date="2015" name="Data Brief">
        <title>Shoot transcriptome of the giant reed, Arundo donax.</title>
        <authorList>
            <person name="Barrero R.A."/>
            <person name="Guerrero F.D."/>
            <person name="Moolhuijzen P."/>
            <person name="Goolsby J.A."/>
            <person name="Tidwell J."/>
            <person name="Bellgard S.E."/>
            <person name="Bellgard M.I."/>
        </authorList>
    </citation>
    <scope>NUCLEOTIDE SEQUENCE</scope>
    <source>
        <tissue evidence="1">Shoot tissue taken approximately 20 cm above the soil surface</tissue>
    </source>
</reference>
<name>A0A0A9HIJ1_ARUDO</name>
<sequence>MSSAMAKVVYYMYSWKKSLEKFISFITVANLNLTHANIGNFQTEGAR</sequence>
<protein>
    <submittedName>
        <fullName evidence="1">Uncharacterized protein</fullName>
    </submittedName>
</protein>
<proteinExistence type="predicted"/>
<reference evidence="1" key="1">
    <citation type="submission" date="2014-09" db="EMBL/GenBank/DDBJ databases">
        <authorList>
            <person name="Magalhaes I.L.F."/>
            <person name="Oliveira U."/>
            <person name="Santos F.R."/>
            <person name="Vidigal T.H.D.A."/>
            <person name="Brescovit A.D."/>
            <person name="Santos A.J."/>
        </authorList>
    </citation>
    <scope>NUCLEOTIDE SEQUENCE</scope>
    <source>
        <tissue evidence="1">Shoot tissue taken approximately 20 cm above the soil surface</tissue>
    </source>
</reference>
<accession>A0A0A9HIJ1</accession>
<dbReference type="AlphaFoldDB" id="A0A0A9HIJ1"/>
<organism evidence="1">
    <name type="scientific">Arundo donax</name>
    <name type="common">Giant reed</name>
    <name type="synonym">Donax arundinaceus</name>
    <dbReference type="NCBI Taxonomy" id="35708"/>
    <lineage>
        <taxon>Eukaryota</taxon>
        <taxon>Viridiplantae</taxon>
        <taxon>Streptophyta</taxon>
        <taxon>Embryophyta</taxon>
        <taxon>Tracheophyta</taxon>
        <taxon>Spermatophyta</taxon>
        <taxon>Magnoliopsida</taxon>
        <taxon>Liliopsida</taxon>
        <taxon>Poales</taxon>
        <taxon>Poaceae</taxon>
        <taxon>PACMAD clade</taxon>
        <taxon>Arundinoideae</taxon>
        <taxon>Arundineae</taxon>
        <taxon>Arundo</taxon>
    </lineage>
</organism>